<keyword evidence="2" id="KW-1185">Reference proteome</keyword>
<organism evidence="1 2">
    <name type="scientific">Armillaria luteobubalina</name>
    <dbReference type="NCBI Taxonomy" id="153913"/>
    <lineage>
        <taxon>Eukaryota</taxon>
        <taxon>Fungi</taxon>
        <taxon>Dikarya</taxon>
        <taxon>Basidiomycota</taxon>
        <taxon>Agaricomycotina</taxon>
        <taxon>Agaricomycetes</taxon>
        <taxon>Agaricomycetidae</taxon>
        <taxon>Agaricales</taxon>
        <taxon>Marasmiineae</taxon>
        <taxon>Physalacriaceae</taxon>
        <taxon>Armillaria</taxon>
    </lineage>
</organism>
<accession>A0AA39UPV4</accession>
<dbReference type="EMBL" id="JAUEPU010000013">
    <property type="protein sequence ID" value="KAK0497443.1"/>
    <property type="molecule type" value="Genomic_DNA"/>
</dbReference>
<evidence type="ECO:0000313" key="2">
    <source>
        <dbReference type="Proteomes" id="UP001175228"/>
    </source>
</evidence>
<reference evidence="1" key="1">
    <citation type="submission" date="2023-06" db="EMBL/GenBank/DDBJ databases">
        <authorList>
            <consortium name="Lawrence Berkeley National Laboratory"/>
            <person name="Ahrendt S."/>
            <person name="Sahu N."/>
            <person name="Indic B."/>
            <person name="Wong-Bajracharya J."/>
            <person name="Merenyi Z."/>
            <person name="Ke H.-M."/>
            <person name="Monk M."/>
            <person name="Kocsube S."/>
            <person name="Drula E."/>
            <person name="Lipzen A."/>
            <person name="Balint B."/>
            <person name="Henrissat B."/>
            <person name="Andreopoulos B."/>
            <person name="Martin F.M."/>
            <person name="Harder C.B."/>
            <person name="Rigling D."/>
            <person name="Ford K.L."/>
            <person name="Foster G.D."/>
            <person name="Pangilinan J."/>
            <person name="Papanicolaou A."/>
            <person name="Barry K."/>
            <person name="LaButti K."/>
            <person name="Viragh M."/>
            <person name="Koriabine M."/>
            <person name="Yan M."/>
            <person name="Riley R."/>
            <person name="Champramary S."/>
            <person name="Plett K.L."/>
            <person name="Tsai I.J."/>
            <person name="Slot J."/>
            <person name="Sipos G."/>
            <person name="Plett J."/>
            <person name="Nagy L.G."/>
            <person name="Grigoriev I.V."/>
        </authorList>
    </citation>
    <scope>NUCLEOTIDE SEQUENCE</scope>
    <source>
        <strain evidence="1">HWK02</strain>
    </source>
</reference>
<dbReference type="AlphaFoldDB" id="A0AA39UPV4"/>
<dbReference type="Proteomes" id="UP001175228">
    <property type="component" value="Unassembled WGS sequence"/>
</dbReference>
<gene>
    <name evidence="1" type="ORF">EDD18DRAFT_1352292</name>
</gene>
<comment type="caution">
    <text evidence="1">The sequence shown here is derived from an EMBL/GenBank/DDBJ whole genome shotgun (WGS) entry which is preliminary data.</text>
</comment>
<evidence type="ECO:0008006" key="3">
    <source>
        <dbReference type="Google" id="ProtNLM"/>
    </source>
</evidence>
<proteinExistence type="predicted"/>
<evidence type="ECO:0000313" key="1">
    <source>
        <dbReference type="EMBL" id="KAK0497443.1"/>
    </source>
</evidence>
<protein>
    <recommendedName>
        <fullName evidence="3">Reverse transcriptase domain-containing protein</fullName>
    </recommendedName>
</protein>
<name>A0AA39UPV4_9AGAR</name>
<sequence>MPTDHNAALFFCQDIRRTLSRLRYRAECEELQRHQTMSAKAKLNACVLGGSSKHLYYPQYGDGPPPILSCSLPNADPISRQCVTGTDNVKSHTVQYFTDLYSRSSRPSMPKPWLQMPSIVAIHYQTGMDPFQWPHPLNISDAHAILRKGNPRPAPGPDGWEKWMIKSLHDFTLEFVLSLWNYSIVNSHFPQCIKPMSLTTIHKHGDLTDLSNFRGICTSNLNVNMPFAWLNNLLMPYLSKHGIIPNSQIAMQPGVQGRDLTSFLAQLESWSDRTHMPLYILHCDQRKGFDRLEPEGFYDAVTAYGLPSTFVDFDVSAQTDVPYCVKMFYGDEPKLPWQRHTKNSKSNG</sequence>